<sequence>MKKREKEELSCKRPRLHIIAAPYVAKQDKTHEDRTKKQSHRMLGPRVVEVLDVALSETGGTGTHVVAELCAQQRQRRRAERERWGRGLCCSSVRIKEWVRNERQRRGRSRELQLQVDYPTILNHSPHQYPYFVNLASYCSKSYCSKRDHGHQEAKQRPGIPKST</sequence>
<evidence type="ECO:0000313" key="2">
    <source>
        <dbReference type="Proteomes" id="UP000017836"/>
    </source>
</evidence>
<dbReference type="Proteomes" id="UP000017836">
    <property type="component" value="Unassembled WGS sequence"/>
</dbReference>
<dbReference type="EMBL" id="KI397486">
    <property type="protein sequence ID" value="ERM95398.1"/>
    <property type="molecule type" value="Genomic_DNA"/>
</dbReference>
<proteinExistence type="predicted"/>
<dbReference type="Gramene" id="ERM95398">
    <property type="protein sequence ID" value="ERM95398"/>
    <property type="gene ID" value="AMTR_s00008p00225990"/>
</dbReference>
<keyword evidence="2" id="KW-1185">Reference proteome</keyword>
<name>W1NIR0_AMBTC</name>
<reference evidence="2" key="1">
    <citation type="journal article" date="2013" name="Science">
        <title>The Amborella genome and the evolution of flowering plants.</title>
        <authorList>
            <consortium name="Amborella Genome Project"/>
        </authorList>
    </citation>
    <scope>NUCLEOTIDE SEQUENCE [LARGE SCALE GENOMIC DNA]</scope>
</reference>
<evidence type="ECO:0000313" key="1">
    <source>
        <dbReference type="EMBL" id="ERM95398.1"/>
    </source>
</evidence>
<accession>W1NIR0</accession>
<protein>
    <submittedName>
        <fullName evidence="1">Uncharacterized protein</fullName>
    </submittedName>
</protein>
<dbReference type="AlphaFoldDB" id="W1NIR0"/>
<gene>
    <name evidence="1" type="ORF">AMTR_s00008p00225990</name>
</gene>
<dbReference type="HOGENOM" id="CLU_1621232_0_0_1"/>
<organism evidence="1 2">
    <name type="scientific">Amborella trichopoda</name>
    <dbReference type="NCBI Taxonomy" id="13333"/>
    <lineage>
        <taxon>Eukaryota</taxon>
        <taxon>Viridiplantae</taxon>
        <taxon>Streptophyta</taxon>
        <taxon>Embryophyta</taxon>
        <taxon>Tracheophyta</taxon>
        <taxon>Spermatophyta</taxon>
        <taxon>Magnoliopsida</taxon>
        <taxon>Amborellales</taxon>
        <taxon>Amborellaceae</taxon>
        <taxon>Amborella</taxon>
    </lineage>
</organism>